<evidence type="ECO:0000256" key="8">
    <source>
        <dbReference type="ARBA" id="ARBA00023136"/>
    </source>
</evidence>
<comment type="subcellular location">
    <subcellularLocation>
        <location evidence="1 9">Cell membrane</location>
        <topology evidence="1 9">Multi-pass membrane protein</topology>
    </subcellularLocation>
</comment>
<evidence type="ECO:0000256" key="7">
    <source>
        <dbReference type="ARBA" id="ARBA00023010"/>
    </source>
</evidence>
<feature type="domain" description="Protein export membrane protein SecD/SecF C-terminal" evidence="11">
    <location>
        <begin position="145"/>
        <end position="334"/>
    </location>
</feature>
<evidence type="ECO:0000256" key="10">
    <source>
        <dbReference type="SAM" id="MobiDB-lite"/>
    </source>
</evidence>
<dbReference type="GO" id="GO:0005886">
    <property type="term" value="C:plasma membrane"/>
    <property type="evidence" value="ECO:0007669"/>
    <property type="project" value="UniProtKB-SubCell"/>
</dbReference>
<dbReference type="InterPro" id="IPR022813">
    <property type="entry name" value="SecD/SecF_arch_bac"/>
</dbReference>
<dbReference type="GO" id="GO:0006605">
    <property type="term" value="P:protein targeting"/>
    <property type="evidence" value="ECO:0007669"/>
    <property type="project" value="UniProtKB-UniRule"/>
</dbReference>
<organism evidence="12 13">
    <name type="scientific">Ferrithrix thermotolerans DSM 19514</name>
    <dbReference type="NCBI Taxonomy" id="1121881"/>
    <lineage>
        <taxon>Bacteria</taxon>
        <taxon>Bacillati</taxon>
        <taxon>Actinomycetota</taxon>
        <taxon>Acidimicrobiia</taxon>
        <taxon>Acidimicrobiales</taxon>
        <taxon>Acidimicrobiaceae</taxon>
        <taxon>Ferrithrix</taxon>
    </lineage>
</organism>
<dbReference type="NCBIfam" id="TIGR00966">
    <property type="entry name" value="transloc_SecF"/>
    <property type="match status" value="1"/>
</dbReference>
<feature type="compositionally biased region" description="Basic residues" evidence="10">
    <location>
        <begin position="385"/>
        <end position="394"/>
    </location>
</feature>
<keyword evidence="6 9" id="KW-1133">Transmembrane helix</keyword>
<dbReference type="Gene3D" id="1.20.1640.10">
    <property type="entry name" value="Multidrug efflux transporter AcrB transmembrane domain"/>
    <property type="match status" value="1"/>
</dbReference>
<evidence type="ECO:0000313" key="13">
    <source>
        <dbReference type="Proteomes" id="UP000184295"/>
    </source>
</evidence>
<feature type="transmembrane region" description="Helical" evidence="9">
    <location>
        <begin position="196"/>
        <end position="215"/>
    </location>
</feature>
<dbReference type="AlphaFoldDB" id="A0A1M4SHE0"/>
<feature type="transmembrane region" description="Helical" evidence="9">
    <location>
        <begin position="307"/>
        <end position="333"/>
    </location>
</feature>
<evidence type="ECO:0000259" key="11">
    <source>
        <dbReference type="Pfam" id="PF02355"/>
    </source>
</evidence>
<dbReference type="Proteomes" id="UP000184295">
    <property type="component" value="Unassembled WGS sequence"/>
</dbReference>
<dbReference type="PRINTS" id="PR01755">
    <property type="entry name" value="SECFTRNLCASE"/>
</dbReference>
<feature type="transmembrane region" description="Helical" evidence="9">
    <location>
        <begin position="221"/>
        <end position="238"/>
    </location>
</feature>
<keyword evidence="13" id="KW-1185">Reference proteome</keyword>
<comment type="subunit">
    <text evidence="9">Forms a complex with SecD. Part of the essential Sec protein translocation apparatus which comprises SecA, SecYEG and auxiliary proteins SecDF. Other proteins may also be involved.</text>
</comment>
<dbReference type="NCBIfam" id="TIGR00916">
    <property type="entry name" value="2A0604s01"/>
    <property type="match status" value="1"/>
</dbReference>
<dbReference type="Pfam" id="PF07549">
    <property type="entry name" value="Sec_GG"/>
    <property type="match status" value="1"/>
</dbReference>
<reference evidence="13" key="1">
    <citation type="submission" date="2016-11" db="EMBL/GenBank/DDBJ databases">
        <authorList>
            <person name="Varghese N."/>
            <person name="Submissions S."/>
        </authorList>
    </citation>
    <scope>NUCLEOTIDE SEQUENCE [LARGE SCALE GENOMIC DNA]</scope>
    <source>
        <strain evidence="13">DSM 19514</strain>
    </source>
</reference>
<keyword evidence="4 9" id="KW-0812">Transmembrane</keyword>
<feature type="transmembrane region" description="Helical" evidence="9">
    <location>
        <begin position="282"/>
        <end position="301"/>
    </location>
</feature>
<evidence type="ECO:0000256" key="5">
    <source>
        <dbReference type="ARBA" id="ARBA00022927"/>
    </source>
</evidence>
<dbReference type="Pfam" id="PF02355">
    <property type="entry name" value="SecD_SecF_C"/>
    <property type="match status" value="1"/>
</dbReference>
<dbReference type="RefSeq" id="WP_072788000.1">
    <property type="nucleotide sequence ID" value="NZ_FQUL01000002.1"/>
</dbReference>
<proteinExistence type="inferred from homology"/>
<keyword evidence="7 9" id="KW-0811">Translocation</keyword>
<protein>
    <recommendedName>
        <fullName evidence="9">Protein-export membrane protein SecF</fullName>
    </recommendedName>
</protein>
<comment type="function">
    <text evidence="9">Part of the Sec protein translocase complex. Interacts with the SecYEG preprotein conducting channel. SecDF uses the proton motive force (PMF) to complete protein translocation after the ATP-dependent function of SecA.</text>
</comment>
<evidence type="ECO:0000256" key="6">
    <source>
        <dbReference type="ARBA" id="ARBA00022989"/>
    </source>
</evidence>
<keyword evidence="3 9" id="KW-1003">Cell membrane</keyword>
<dbReference type="GO" id="GO:0065002">
    <property type="term" value="P:intracellular protein transmembrane transport"/>
    <property type="evidence" value="ECO:0007669"/>
    <property type="project" value="UniProtKB-UniRule"/>
</dbReference>
<dbReference type="GO" id="GO:0015450">
    <property type="term" value="F:protein-transporting ATPase activity"/>
    <property type="evidence" value="ECO:0007669"/>
    <property type="project" value="InterPro"/>
</dbReference>
<dbReference type="PANTHER" id="PTHR30081">
    <property type="entry name" value="PROTEIN-EXPORT MEMBRANE PROTEIN SEC"/>
    <property type="match status" value="1"/>
</dbReference>
<evidence type="ECO:0000256" key="3">
    <source>
        <dbReference type="ARBA" id="ARBA00022475"/>
    </source>
</evidence>
<dbReference type="InterPro" id="IPR048634">
    <property type="entry name" value="SecD_SecF_C"/>
</dbReference>
<feature type="transmembrane region" description="Helical" evidence="9">
    <location>
        <begin position="49"/>
        <end position="67"/>
    </location>
</feature>
<feature type="transmembrane region" description="Helical" evidence="9">
    <location>
        <begin position="172"/>
        <end position="189"/>
    </location>
</feature>
<keyword evidence="8 9" id="KW-0472">Membrane</keyword>
<dbReference type="InterPro" id="IPR022646">
    <property type="entry name" value="SecD/SecF_CS"/>
</dbReference>
<evidence type="ECO:0000256" key="2">
    <source>
        <dbReference type="ARBA" id="ARBA00022448"/>
    </source>
</evidence>
<keyword evidence="2 9" id="KW-0813">Transport</keyword>
<dbReference type="InterPro" id="IPR005665">
    <property type="entry name" value="SecF_bac"/>
</dbReference>
<feature type="region of interest" description="Disordered" evidence="10">
    <location>
        <begin position="357"/>
        <end position="394"/>
    </location>
</feature>
<evidence type="ECO:0000256" key="1">
    <source>
        <dbReference type="ARBA" id="ARBA00004651"/>
    </source>
</evidence>
<dbReference type="GO" id="GO:0043952">
    <property type="term" value="P:protein transport by the Sec complex"/>
    <property type="evidence" value="ECO:0007669"/>
    <property type="project" value="UniProtKB-UniRule"/>
</dbReference>
<dbReference type="InterPro" id="IPR055344">
    <property type="entry name" value="SecD_SecF_C_bact"/>
</dbReference>
<comment type="similarity">
    <text evidence="9">Belongs to the SecD/SecF family. SecF subfamily.</text>
</comment>
<keyword evidence="5 9" id="KW-0653">Protein transport</keyword>
<sequence length="394" mass="42025">MTRVGEEVDISAESGVGEVVKDEKKGRPSFFHSLSEGETSFRFLRRRKVFYTISILIIVLGGISIGVRGLNFGIDFKGGTSWQVPSPSLTVSKAQAVLRSDGITQATVYTLGTGANRSLEAEADLSSLSPSAQSAKERQVSTDLAKAGGVSFSSVSLTNVGPTWGSDVTSKALEALAFFFLGIVLYISVRFEWKMALAALVAVVHDLLVTVGIYSISNFQITPATVIAVLTILGYSLYDTIVVFDRVQENVKTLVNPGRLTYDEAVDLSLNQVLMRSLNTSLVAIIPVLSILVVGAYILGATTLQDFGLALFVGLTTGAYSSIAIASPVLAWLKGREPRYKALAARLGERSTHLSTRSVAQGALSQGVGGASSDTARPPRPRSSNSKRKARSKR</sequence>
<dbReference type="STRING" id="1121881.SAMN02745225_00287"/>
<name>A0A1M4SHE0_9ACTN</name>
<evidence type="ECO:0000256" key="9">
    <source>
        <dbReference type="HAMAP-Rule" id="MF_01464"/>
    </source>
</evidence>
<dbReference type="EMBL" id="FQUL01000002">
    <property type="protein sequence ID" value="SHE31684.1"/>
    <property type="molecule type" value="Genomic_DNA"/>
</dbReference>
<evidence type="ECO:0000313" key="12">
    <source>
        <dbReference type="EMBL" id="SHE31684.1"/>
    </source>
</evidence>
<dbReference type="SUPFAM" id="SSF82866">
    <property type="entry name" value="Multidrug efflux transporter AcrB transmembrane domain"/>
    <property type="match status" value="1"/>
</dbReference>
<accession>A0A1M4SHE0</accession>
<evidence type="ECO:0000256" key="4">
    <source>
        <dbReference type="ARBA" id="ARBA00022692"/>
    </source>
</evidence>
<gene>
    <name evidence="9" type="primary">secF</name>
    <name evidence="12" type="ORF">SAMN02745225_00287</name>
</gene>
<dbReference type="HAMAP" id="MF_01464_B">
    <property type="entry name" value="SecF_B"/>
    <property type="match status" value="1"/>
</dbReference>
<dbReference type="InterPro" id="IPR022645">
    <property type="entry name" value="SecD/SecF_bac"/>
</dbReference>
<dbReference type="PANTHER" id="PTHR30081:SF8">
    <property type="entry name" value="PROTEIN TRANSLOCASE SUBUNIT SECF"/>
    <property type="match status" value="1"/>
</dbReference>